<evidence type="ECO:0000313" key="4">
    <source>
        <dbReference type="Proteomes" id="UP000030121"/>
    </source>
</evidence>
<dbReference type="InterPro" id="IPR046551">
    <property type="entry name" value="DUF6705"/>
</dbReference>
<feature type="signal peptide" evidence="1">
    <location>
        <begin position="1"/>
        <end position="18"/>
    </location>
</feature>
<dbReference type="EMBL" id="JRLW01000077">
    <property type="protein sequence ID" value="KGO84609.1"/>
    <property type="molecule type" value="Genomic_DNA"/>
</dbReference>
<dbReference type="STRING" id="1121899.GCA_000430025_02704"/>
<accession>A0A0A2LX96</accession>
<keyword evidence="1" id="KW-0732">Signal</keyword>
<dbReference type="RefSeq" id="WP_026980994.1">
    <property type="nucleotide sequence ID" value="NZ_AUCZ01000029.1"/>
</dbReference>
<feature type="chain" id="PRO_5001990621" description="DUF6705 domain-containing protein" evidence="1">
    <location>
        <begin position="19"/>
        <end position="189"/>
    </location>
</feature>
<protein>
    <recommendedName>
        <fullName evidence="2">DUF6705 domain-containing protein</fullName>
    </recommendedName>
</protein>
<organism evidence="3 4">
    <name type="scientific">Flavobacterium suncheonense GH29-5 = DSM 17707</name>
    <dbReference type="NCBI Taxonomy" id="1121899"/>
    <lineage>
        <taxon>Bacteria</taxon>
        <taxon>Pseudomonadati</taxon>
        <taxon>Bacteroidota</taxon>
        <taxon>Flavobacteriia</taxon>
        <taxon>Flavobacteriales</taxon>
        <taxon>Flavobacteriaceae</taxon>
        <taxon>Flavobacterium</taxon>
    </lineage>
</organism>
<dbReference type="Proteomes" id="UP000030121">
    <property type="component" value="Unassembled WGS sequence"/>
</dbReference>
<gene>
    <name evidence="3" type="ORF">Q764_14410</name>
</gene>
<sequence>MKNIFNITVLLLFFSCKAQTIVDISTYNQGDNSNKYFKDINNNYQNFIGTWENTNDNITFRLILWKETMVQNFADNNTFMDELKGRFLIIQNAGLPNEVILHNSVKYYSQNGYTTNSVITAFSSDGVSLGGTIDDNCSNGGVGILSGWLKMQIVNSGSTPLIANWSVKASRLLNGESFTVPTNVVLTKQ</sequence>
<reference evidence="3 4" key="1">
    <citation type="submission" date="2013-09" db="EMBL/GenBank/DDBJ databases">
        <authorList>
            <person name="Zeng Z."/>
            <person name="Chen C."/>
        </authorList>
    </citation>
    <scope>NUCLEOTIDE SEQUENCE [LARGE SCALE GENOMIC DNA]</scope>
    <source>
        <strain evidence="3 4">GH29-5</strain>
    </source>
</reference>
<feature type="domain" description="DUF6705" evidence="2">
    <location>
        <begin position="1"/>
        <end position="189"/>
    </location>
</feature>
<proteinExistence type="predicted"/>
<evidence type="ECO:0000313" key="3">
    <source>
        <dbReference type="EMBL" id="KGO84609.1"/>
    </source>
</evidence>
<evidence type="ECO:0000259" key="2">
    <source>
        <dbReference type="Pfam" id="PF20448"/>
    </source>
</evidence>
<keyword evidence="4" id="KW-1185">Reference proteome</keyword>
<dbReference type="PROSITE" id="PS51257">
    <property type="entry name" value="PROKAR_LIPOPROTEIN"/>
    <property type="match status" value="1"/>
</dbReference>
<dbReference type="Pfam" id="PF20448">
    <property type="entry name" value="DUF6705"/>
    <property type="match status" value="1"/>
</dbReference>
<dbReference type="OrthoDB" id="1261237at2"/>
<name>A0A0A2LX96_9FLAO</name>
<comment type="caution">
    <text evidence="3">The sequence shown here is derived from an EMBL/GenBank/DDBJ whole genome shotgun (WGS) entry which is preliminary data.</text>
</comment>
<dbReference type="AlphaFoldDB" id="A0A0A2LX96"/>
<evidence type="ECO:0000256" key="1">
    <source>
        <dbReference type="SAM" id="SignalP"/>
    </source>
</evidence>